<feature type="compositionally biased region" description="Gly residues" evidence="2">
    <location>
        <begin position="564"/>
        <end position="574"/>
    </location>
</feature>
<dbReference type="AlphaFoldDB" id="A0A7W7QI75"/>
<comment type="caution">
    <text evidence="3">The sequence shown here is derived from an EMBL/GenBank/DDBJ whole genome shotgun (WGS) entry which is preliminary data.</text>
</comment>
<dbReference type="EMBL" id="JACHJP010000001">
    <property type="protein sequence ID" value="MBB4914004.1"/>
    <property type="molecule type" value="Genomic_DNA"/>
</dbReference>
<feature type="region of interest" description="Disordered" evidence="2">
    <location>
        <begin position="549"/>
        <end position="574"/>
    </location>
</feature>
<keyword evidence="4" id="KW-1185">Reference proteome</keyword>
<proteinExistence type="predicted"/>
<dbReference type="RefSeq" id="WP_184712707.1">
    <property type="nucleotide sequence ID" value="NZ_JACHJP010000001.1"/>
</dbReference>
<dbReference type="Pfam" id="PF13365">
    <property type="entry name" value="Trypsin_2"/>
    <property type="match status" value="1"/>
</dbReference>
<dbReference type="SUPFAM" id="SSF50494">
    <property type="entry name" value="Trypsin-like serine proteases"/>
    <property type="match status" value="1"/>
</dbReference>
<evidence type="ECO:0000313" key="4">
    <source>
        <dbReference type="Proteomes" id="UP000552644"/>
    </source>
</evidence>
<feature type="coiled-coil region" evidence="1">
    <location>
        <begin position="452"/>
        <end position="496"/>
    </location>
</feature>
<dbReference type="InterPro" id="IPR009003">
    <property type="entry name" value="Peptidase_S1_PA"/>
</dbReference>
<evidence type="ECO:0008006" key="5">
    <source>
        <dbReference type="Google" id="ProtNLM"/>
    </source>
</evidence>
<evidence type="ECO:0000256" key="2">
    <source>
        <dbReference type="SAM" id="MobiDB-lite"/>
    </source>
</evidence>
<accession>A0A7W7QI75</accession>
<organism evidence="3 4">
    <name type="scientific">Streptosporangium saharense</name>
    <dbReference type="NCBI Taxonomy" id="1706840"/>
    <lineage>
        <taxon>Bacteria</taxon>
        <taxon>Bacillati</taxon>
        <taxon>Actinomycetota</taxon>
        <taxon>Actinomycetes</taxon>
        <taxon>Streptosporangiales</taxon>
        <taxon>Streptosporangiaceae</taxon>
        <taxon>Streptosporangium</taxon>
    </lineage>
</organism>
<reference evidence="3 4" key="1">
    <citation type="submission" date="2020-08" db="EMBL/GenBank/DDBJ databases">
        <title>Genomic Encyclopedia of Type Strains, Phase III (KMG-III): the genomes of soil and plant-associated and newly described type strains.</title>
        <authorList>
            <person name="Whitman W."/>
        </authorList>
    </citation>
    <scope>NUCLEOTIDE SEQUENCE [LARGE SCALE GENOMIC DNA]</scope>
    <source>
        <strain evidence="3 4">CECT 8840</strain>
    </source>
</reference>
<evidence type="ECO:0000256" key="1">
    <source>
        <dbReference type="SAM" id="Coils"/>
    </source>
</evidence>
<gene>
    <name evidence="3" type="ORF">FHS44_001076</name>
</gene>
<protein>
    <recommendedName>
        <fullName evidence="5">Serine protease</fullName>
    </recommendedName>
</protein>
<evidence type="ECO:0000313" key="3">
    <source>
        <dbReference type="EMBL" id="MBB4914004.1"/>
    </source>
</evidence>
<sequence length="574" mass="62077">MRSTEPDGVPLPWHARVRDAATDRILGAGVLVGTRHVLTCAHVVGDPENEVVVEFTTRPEATTTGRVEPDHWIPEGKAGEGDIALLRLAEDQPEGCGAVLRRQATPLATEVHALGFPQGHPDGLWVSMRLAGNCGPCGEWVQLNDWRPGEPSRGFSGAAVLNMLNGHVIGMVVGRHNGPPANLAYMIPVETVARYLPRTRRWVHGPGAVDPETASDYDPLVPDVALAQRMTDWLRAPSTVRVLVGDGPGQRRTLRSVIVSSDREHRPPDRVLVSAPPGTVSPVASLDLAVNASGKTVEAISQRILDRLGIPGPASGAAGRVRDGVPAMTIVVYGIDEADDPVSLVDTLLRPLAEQRSRLLLVFGRDPSPALTRARSLESEAAGAEREHVLRLLDELTGRVAKLRTAERRAVEHWQKVAPRVAGVPDPPDLAAAFLLRLLRHPGTAPEEHWTARELQELLRRQKRAATRIEEYGGSLREALARRNELRGRLETSKALAVDADLAEDIDLGRLYDEAHRLLWTERPCDVGEAGAVVRHYETTVRRLRTAAPETRGREARDRVADSGGAGDGAGGGG</sequence>
<dbReference type="Gene3D" id="2.40.10.120">
    <property type="match status" value="1"/>
</dbReference>
<keyword evidence="1" id="KW-0175">Coiled coil</keyword>
<dbReference type="Proteomes" id="UP000552644">
    <property type="component" value="Unassembled WGS sequence"/>
</dbReference>
<name>A0A7W7QI75_9ACTN</name>
<feature type="compositionally biased region" description="Basic and acidic residues" evidence="2">
    <location>
        <begin position="551"/>
        <end position="561"/>
    </location>
</feature>